<keyword evidence="1" id="KW-0732">Signal</keyword>
<evidence type="ECO:0000313" key="2">
    <source>
        <dbReference type="EMBL" id="TFL03391.1"/>
    </source>
</evidence>
<evidence type="ECO:0000256" key="1">
    <source>
        <dbReference type="SAM" id="SignalP"/>
    </source>
</evidence>
<proteinExistence type="predicted"/>
<feature type="signal peptide" evidence="1">
    <location>
        <begin position="1"/>
        <end position="17"/>
    </location>
</feature>
<evidence type="ECO:0000313" key="3">
    <source>
        <dbReference type="Proteomes" id="UP000305067"/>
    </source>
</evidence>
<protein>
    <submittedName>
        <fullName evidence="2">Uncharacterized protein</fullName>
    </submittedName>
</protein>
<gene>
    <name evidence="2" type="ORF">BDV98DRAFT_383180</name>
</gene>
<dbReference type="AlphaFoldDB" id="A0A5C3QS80"/>
<organism evidence="2 3">
    <name type="scientific">Pterulicium gracile</name>
    <dbReference type="NCBI Taxonomy" id="1884261"/>
    <lineage>
        <taxon>Eukaryota</taxon>
        <taxon>Fungi</taxon>
        <taxon>Dikarya</taxon>
        <taxon>Basidiomycota</taxon>
        <taxon>Agaricomycotina</taxon>
        <taxon>Agaricomycetes</taxon>
        <taxon>Agaricomycetidae</taxon>
        <taxon>Agaricales</taxon>
        <taxon>Pleurotineae</taxon>
        <taxon>Pterulaceae</taxon>
        <taxon>Pterulicium</taxon>
    </lineage>
</organism>
<name>A0A5C3QS80_9AGAR</name>
<feature type="chain" id="PRO_5022788147" evidence="1">
    <location>
        <begin position="18"/>
        <end position="152"/>
    </location>
</feature>
<dbReference type="EMBL" id="ML178820">
    <property type="protein sequence ID" value="TFL03391.1"/>
    <property type="molecule type" value="Genomic_DNA"/>
</dbReference>
<accession>A0A5C3QS80</accession>
<dbReference type="Proteomes" id="UP000305067">
    <property type="component" value="Unassembled WGS sequence"/>
</dbReference>
<reference evidence="2 3" key="1">
    <citation type="journal article" date="2019" name="Nat. Ecol. Evol.">
        <title>Megaphylogeny resolves global patterns of mushroom evolution.</title>
        <authorList>
            <person name="Varga T."/>
            <person name="Krizsan K."/>
            <person name="Foldi C."/>
            <person name="Dima B."/>
            <person name="Sanchez-Garcia M."/>
            <person name="Sanchez-Ramirez S."/>
            <person name="Szollosi G.J."/>
            <person name="Szarkandi J.G."/>
            <person name="Papp V."/>
            <person name="Albert L."/>
            <person name="Andreopoulos W."/>
            <person name="Angelini C."/>
            <person name="Antonin V."/>
            <person name="Barry K.W."/>
            <person name="Bougher N.L."/>
            <person name="Buchanan P."/>
            <person name="Buyck B."/>
            <person name="Bense V."/>
            <person name="Catcheside P."/>
            <person name="Chovatia M."/>
            <person name="Cooper J."/>
            <person name="Damon W."/>
            <person name="Desjardin D."/>
            <person name="Finy P."/>
            <person name="Geml J."/>
            <person name="Haridas S."/>
            <person name="Hughes K."/>
            <person name="Justo A."/>
            <person name="Karasinski D."/>
            <person name="Kautmanova I."/>
            <person name="Kiss B."/>
            <person name="Kocsube S."/>
            <person name="Kotiranta H."/>
            <person name="LaButti K.M."/>
            <person name="Lechner B.E."/>
            <person name="Liimatainen K."/>
            <person name="Lipzen A."/>
            <person name="Lukacs Z."/>
            <person name="Mihaltcheva S."/>
            <person name="Morgado L.N."/>
            <person name="Niskanen T."/>
            <person name="Noordeloos M.E."/>
            <person name="Ohm R.A."/>
            <person name="Ortiz-Santana B."/>
            <person name="Ovrebo C."/>
            <person name="Racz N."/>
            <person name="Riley R."/>
            <person name="Savchenko A."/>
            <person name="Shiryaev A."/>
            <person name="Soop K."/>
            <person name="Spirin V."/>
            <person name="Szebenyi C."/>
            <person name="Tomsovsky M."/>
            <person name="Tulloss R.E."/>
            <person name="Uehling J."/>
            <person name="Grigoriev I.V."/>
            <person name="Vagvolgyi C."/>
            <person name="Papp T."/>
            <person name="Martin F.M."/>
            <person name="Miettinen O."/>
            <person name="Hibbett D.S."/>
            <person name="Nagy L.G."/>
        </authorList>
    </citation>
    <scope>NUCLEOTIDE SEQUENCE [LARGE SCALE GENOMIC DNA]</scope>
    <source>
        <strain evidence="2 3">CBS 309.79</strain>
    </source>
</reference>
<sequence length="152" mass="17152">MWMGRCFLGCWTPLGRGISTTPELMVVVERLGDLGLLARTCRAWIYRWGYWRLHAPQVYLACLQRFFENGMSSLAGLGPHHDRAKFASRVRIHTGDVDLLDAAGGVTQQLMDDFDWTMRGTLSLMGVTERKRLAVYLDSSRCHSCAQVLNGT</sequence>
<keyword evidence="3" id="KW-1185">Reference proteome</keyword>